<evidence type="ECO:0000256" key="2">
    <source>
        <dbReference type="HAMAP-Rule" id="MF_01906"/>
    </source>
</evidence>
<dbReference type="GO" id="GO:0047989">
    <property type="term" value="F:hydroxybutyrate-dimer hydrolase activity"/>
    <property type="evidence" value="ECO:0007669"/>
    <property type="project" value="UniProtKB-UniRule"/>
</dbReference>
<comment type="pathway">
    <text evidence="2">Lipid metabolism; butanoate metabolism.</text>
</comment>
<dbReference type="EMBL" id="QPJK01000001">
    <property type="protein sequence ID" value="RCW75840.1"/>
    <property type="molecule type" value="Genomic_DNA"/>
</dbReference>
<comment type="catalytic activity">
    <reaction evidence="2">
        <text>(3R)-hydroxybutanoate dimer + H2O = 2 (R)-3-hydroxybutanoate + H(+)</text>
        <dbReference type="Rhea" id="RHEA:10172"/>
        <dbReference type="ChEBI" id="CHEBI:10979"/>
        <dbReference type="ChEBI" id="CHEBI:10983"/>
        <dbReference type="ChEBI" id="CHEBI:15377"/>
        <dbReference type="ChEBI" id="CHEBI:15378"/>
        <dbReference type="EC" id="3.1.1.22"/>
    </reaction>
</comment>
<dbReference type="InterPro" id="IPR029058">
    <property type="entry name" value="AB_hydrolase_fold"/>
</dbReference>
<evidence type="ECO:0000256" key="1">
    <source>
        <dbReference type="ARBA" id="ARBA00022801"/>
    </source>
</evidence>
<dbReference type="InterPro" id="IPR016582">
    <property type="entry name" value="OHBut_olig_hydro_put"/>
</dbReference>
<dbReference type="OrthoDB" id="4294477at2"/>
<dbReference type="UniPathway" id="UPA00863"/>
<dbReference type="Pfam" id="PF10605">
    <property type="entry name" value="3HBOH"/>
    <property type="match status" value="1"/>
</dbReference>
<dbReference type="AlphaFoldDB" id="A0A368Y6C1"/>
<dbReference type="RefSeq" id="WP_114465475.1">
    <property type="nucleotide sequence ID" value="NZ_QPJK01000001.1"/>
</dbReference>
<evidence type="ECO:0000313" key="4">
    <source>
        <dbReference type="Proteomes" id="UP000252884"/>
    </source>
</evidence>
<dbReference type="SUPFAM" id="SSF53474">
    <property type="entry name" value="alpha/beta-Hydrolases"/>
    <property type="match status" value="1"/>
</dbReference>
<dbReference type="GO" id="GO:0005615">
    <property type="term" value="C:extracellular space"/>
    <property type="evidence" value="ECO:0007669"/>
    <property type="project" value="InterPro"/>
</dbReference>
<comment type="caution">
    <text evidence="3">The sequence shown here is derived from an EMBL/GenBank/DDBJ whole genome shotgun (WGS) entry which is preliminary data.</text>
</comment>
<keyword evidence="4" id="KW-1185">Reference proteome</keyword>
<sequence>MRCENLRRMPLCAGAMAVAAMVAGCGGDDGPKANAKPEFVGTVTMLEYDGGQDDLLTAGLGKTGLAGDAPAYTNAAAPTAVELRRNAIYNNYRALLDMTAKGGYGVLYGPNVALDGTPSLGEGKVAGGEYIAYSDDGTGRRNVTLMVQVPNSFDARQPCIVTATSSGSRGVYGAISAGEWALKRGCAVAYTDKGTGAAPHDLQNDTVPLIDGTRAAANAAGTAAAFRAALTDSERAAFNAATPNRFAFKHAHSQQNPEKDWGRFTLQAVQFAFYVLNERLGERASDGTRRQTFARGNTLVIASSISNGGGAALAAAELDDAGWIDAVAVSEPAVELPADPGVSIRRGATAVPVSAKTLVDFTTYAQVYQSCASLAPSLAGAPFQAAYAATLSPLAAARCASLRSKGLLTGADSAAQAEEALAKLRAYGWEAEAQVLHPSLAAFEVAPAVAVTFANGLARAGVQERLCGYGYGATTATGVPEALNATALAAMFVTGNGVPPAGGVQLINENNPGGAARDLLSRSPSTASFDMNLDGALCLRQLVEGNDAWAQRLKTGVDETRRNGNLRGKPVVIVHGRDDALLPVSHTSRPYAALNKRVEGAASKLSYIEVTNAQHFDSFIGLPAVLPGYDSRYIPLHVYLNQALDAVWANLRNGTALPPSQVVRTVPRGGTPGEAPAITAANVPPIAATPAAANRIDYAAGVLTIPD</sequence>
<dbReference type="Proteomes" id="UP000252884">
    <property type="component" value="Unassembled WGS sequence"/>
</dbReference>
<name>A0A368Y6C1_9BURK</name>
<dbReference type="PIRSF" id="PIRSF011409">
    <property type="entry name" value="HObutyrate_olig_hydrol"/>
    <property type="match status" value="1"/>
</dbReference>
<gene>
    <name evidence="3" type="ORF">DES41_101443</name>
</gene>
<keyword evidence="1 2" id="KW-0378">Hydrolase</keyword>
<evidence type="ECO:0000313" key="3">
    <source>
        <dbReference type="EMBL" id="RCW75840.1"/>
    </source>
</evidence>
<comment type="similarity">
    <text evidence="2">Belongs to the D-(-)-3-hydroxybutyrate oligomer hydrolase family.</text>
</comment>
<dbReference type="PROSITE" id="PS51257">
    <property type="entry name" value="PROKAR_LIPOPROTEIN"/>
    <property type="match status" value="1"/>
</dbReference>
<accession>A0A368Y6C1</accession>
<dbReference type="HAMAP" id="MF_01906">
    <property type="entry name" value="3HBOH"/>
    <property type="match status" value="1"/>
</dbReference>
<reference evidence="3 4" key="1">
    <citation type="submission" date="2018-07" db="EMBL/GenBank/DDBJ databases">
        <title>Genomic Encyclopedia of Type Strains, Phase IV (KMG-IV): sequencing the most valuable type-strain genomes for metagenomic binning, comparative biology and taxonomic classification.</title>
        <authorList>
            <person name="Goeker M."/>
        </authorList>
    </citation>
    <scope>NUCLEOTIDE SEQUENCE [LARGE SCALE GENOMIC DNA]</scope>
    <source>
        <strain evidence="3 4">DSM 21634</strain>
    </source>
</reference>
<proteinExistence type="inferred from homology"/>
<protein>
    <submittedName>
        <fullName evidence="3">Hydroxybutyrate-dimer hydrolase</fullName>
    </submittedName>
</protein>
<feature type="active site" description="Charge relay system" evidence="2">
    <location>
        <position position="306"/>
    </location>
</feature>
<dbReference type="GO" id="GO:0019605">
    <property type="term" value="P:butyrate metabolic process"/>
    <property type="evidence" value="ECO:0007669"/>
    <property type="project" value="UniProtKB-UniRule"/>
</dbReference>
<comment type="function">
    <text evidence="2">Participates in the degradation of poly-3-hydroxybutyrate (PHB). It works downstream of poly(3-hydroxybutyrate) depolymerase, hydrolyzing D(-)-3-hydroxybutyrate oligomers of various length (3HB-oligomers) into 3HB-monomers.</text>
</comment>
<organism evidence="3 4">
    <name type="scientific">Pseudorhodoferax soli</name>
    <dbReference type="NCBI Taxonomy" id="545864"/>
    <lineage>
        <taxon>Bacteria</taxon>
        <taxon>Pseudomonadati</taxon>
        <taxon>Pseudomonadota</taxon>
        <taxon>Betaproteobacteria</taxon>
        <taxon>Burkholderiales</taxon>
        <taxon>Comamonadaceae</taxon>
    </lineage>
</organism>